<evidence type="ECO:0000256" key="1">
    <source>
        <dbReference type="SAM" id="Phobius"/>
    </source>
</evidence>
<evidence type="ECO:0000313" key="5">
    <source>
        <dbReference type="Proteomes" id="UP000247781"/>
    </source>
</evidence>
<keyword evidence="1" id="KW-0812">Transmembrane</keyword>
<keyword evidence="1" id="KW-0472">Membrane</keyword>
<organism evidence="4 5">
    <name type="scientific">Mycolicibacterium moriokaense</name>
    <dbReference type="NCBI Taxonomy" id="39691"/>
    <lineage>
        <taxon>Bacteria</taxon>
        <taxon>Bacillati</taxon>
        <taxon>Actinomycetota</taxon>
        <taxon>Actinomycetes</taxon>
        <taxon>Mycobacteriales</taxon>
        <taxon>Mycobacteriaceae</taxon>
        <taxon>Mycolicibacterium</taxon>
    </lineage>
</organism>
<protein>
    <submittedName>
        <fullName evidence="4">Uncharacterized protein</fullName>
    </submittedName>
</protein>
<keyword evidence="5" id="KW-1185">Reference proteome</keyword>
<evidence type="ECO:0000259" key="2">
    <source>
        <dbReference type="Pfam" id="PF23715"/>
    </source>
</evidence>
<dbReference type="Pfam" id="PF23715">
    <property type="entry name" value="DUF7157"/>
    <property type="match status" value="1"/>
</dbReference>
<feature type="transmembrane region" description="Helical" evidence="1">
    <location>
        <begin position="219"/>
        <end position="243"/>
    </location>
</feature>
<feature type="domain" description="DUF7157" evidence="2">
    <location>
        <begin position="284"/>
        <end position="360"/>
    </location>
</feature>
<proteinExistence type="predicted"/>
<feature type="domain" description="DUF7159" evidence="3">
    <location>
        <begin position="8"/>
        <end position="208"/>
    </location>
</feature>
<dbReference type="RefSeq" id="WP_337442243.1">
    <property type="nucleotide sequence ID" value="NZ_QJJU01000017.1"/>
</dbReference>
<dbReference type="AlphaFoldDB" id="A0A318HC37"/>
<evidence type="ECO:0000313" key="4">
    <source>
        <dbReference type="EMBL" id="PXX05612.1"/>
    </source>
</evidence>
<comment type="caution">
    <text evidence="4">The sequence shown here is derived from an EMBL/GenBank/DDBJ whole genome shotgun (WGS) entry which is preliminary data.</text>
</comment>
<dbReference type="Proteomes" id="UP000247781">
    <property type="component" value="Unassembled WGS sequence"/>
</dbReference>
<reference evidence="5" key="1">
    <citation type="submission" date="2018-05" db="EMBL/GenBank/DDBJ databases">
        <authorList>
            <person name="Deangelis K."/>
            <person name="Huntemann M."/>
            <person name="Clum A."/>
            <person name="Pillay M."/>
            <person name="Palaniappan K."/>
            <person name="Varghese N."/>
            <person name="Mikhailova N."/>
            <person name="Stamatis D."/>
            <person name="Reddy T."/>
            <person name="Daum C."/>
            <person name="Shapiro N."/>
            <person name="Ivanova N."/>
            <person name="Kyrpides N."/>
            <person name="Woyke T."/>
        </authorList>
    </citation>
    <scope>NUCLEOTIDE SEQUENCE [LARGE SCALE GENOMIC DNA]</scope>
    <source>
        <strain evidence="5">GAS496</strain>
    </source>
</reference>
<dbReference type="Pfam" id="PF23717">
    <property type="entry name" value="DUF7159"/>
    <property type="match status" value="1"/>
</dbReference>
<keyword evidence="1" id="KW-1133">Transmembrane helix</keyword>
<name>A0A318HC37_9MYCO</name>
<accession>A0A318HC37</accession>
<dbReference type="InterPro" id="IPR055583">
    <property type="entry name" value="DUF7159"/>
</dbReference>
<reference evidence="4 5" key="2">
    <citation type="submission" date="2018-06" db="EMBL/GenBank/DDBJ databases">
        <title>Sequencing of bacterial isolates from soil warming experiment in Harvard Forest, Massachusetts, USA.</title>
        <authorList>
            <person name="Deangelis K.PhD."/>
        </authorList>
    </citation>
    <scope>NUCLEOTIDE SEQUENCE [LARGE SCALE GENOMIC DNA]</scope>
    <source>
        <strain evidence="4 5">GAS496</strain>
    </source>
</reference>
<sequence length="363" mass="36957">MIGGKQVDLVLGLSMTSADVRWVLVEGSTAEGATICRDAVDADTLDDVITAVGENRLHAIGVTWATEAETVASTLLDALAARGLGNVITVSEQEAAEALATGIADRGGYGELAVCIVDPDDALVAFVDADGVTTDRVDPTVDDVTAVLAGSDGRPEAIFVLGSADDIDGFASSIDGVAAPVITAADADVALARGTALASAQAVNILETRQARWRLPSRIGALTSVVASAVVVFVVSLSAALGLSLTPDTDSTVAQRDTVATTDQPARVPAAPSVAQAVPRTVPVAPPPEPVALPPEAVVAETIVEAAAPAPQAAPQVEPPAYVPPAPAPNYVPPAPPPQPRLRDRIIEHIPIIGRFHQPNPNG</sequence>
<dbReference type="InterPro" id="IPR055581">
    <property type="entry name" value="DUF7157"/>
</dbReference>
<gene>
    <name evidence="4" type="ORF">C8E89_117122</name>
</gene>
<evidence type="ECO:0000259" key="3">
    <source>
        <dbReference type="Pfam" id="PF23717"/>
    </source>
</evidence>
<dbReference type="EMBL" id="QJJU01000017">
    <property type="protein sequence ID" value="PXX05612.1"/>
    <property type="molecule type" value="Genomic_DNA"/>
</dbReference>